<dbReference type="NCBIfam" id="NF006600">
    <property type="entry name" value="PRK09140.1"/>
    <property type="match status" value="1"/>
</dbReference>
<comment type="subunit">
    <text evidence="3">Homotrimer.</text>
</comment>
<dbReference type="EMBL" id="JAQQKX010000002">
    <property type="protein sequence ID" value="MDC7682251.1"/>
    <property type="molecule type" value="Genomic_DNA"/>
</dbReference>
<dbReference type="PROSITE" id="PS00160">
    <property type="entry name" value="ALDOLASE_KDPG_KHG_2"/>
    <property type="match status" value="1"/>
</dbReference>
<evidence type="ECO:0000313" key="7">
    <source>
        <dbReference type="Proteomes" id="UP001214854"/>
    </source>
</evidence>
<dbReference type="PANTHER" id="PTHR30246">
    <property type="entry name" value="2-KETO-3-DEOXY-6-PHOSPHOGLUCONATE ALDOLASE"/>
    <property type="match status" value="1"/>
</dbReference>
<dbReference type="Pfam" id="PF01081">
    <property type="entry name" value="Aldolase"/>
    <property type="match status" value="1"/>
</dbReference>
<dbReference type="SUPFAM" id="SSF51569">
    <property type="entry name" value="Aldolase"/>
    <property type="match status" value="1"/>
</dbReference>
<proteinExistence type="inferred from homology"/>
<comment type="caution">
    <text evidence="6">The sequence shown here is derived from an EMBL/GenBank/DDBJ whole genome shotgun (WGS) entry which is preliminary data.</text>
</comment>
<protein>
    <submittedName>
        <fullName evidence="6">2-dehydro-3-deoxy-6-phosphogalactonate aldolase</fullName>
    </submittedName>
</protein>
<gene>
    <name evidence="6" type="ORF">PQU92_03125</name>
</gene>
<keyword evidence="7" id="KW-1185">Reference proteome</keyword>
<dbReference type="CDD" id="cd00452">
    <property type="entry name" value="KDPG_aldolase"/>
    <property type="match status" value="1"/>
</dbReference>
<evidence type="ECO:0000313" key="6">
    <source>
        <dbReference type="EMBL" id="MDC7682251.1"/>
    </source>
</evidence>
<evidence type="ECO:0000256" key="5">
    <source>
        <dbReference type="ARBA" id="ARBA00023277"/>
    </source>
</evidence>
<dbReference type="InterPro" id="IPR031338">
    <property type="entry name" value="KDPG/KHG_AS_2"/>
</dbReference>
<evidence type="ECO:0000256" key="3">
    <source>
        <dbReference type="ARBA" id="ARBA00011233"/>
    </source>
</evidence>
<evidence type="ECO:0000256" key="1">
    <source>
        <dbReference type="ARBA" id="ARBA00004761"/>
    </source>
</evidence>
<reference evidence="6 7" key="1">
    <citation type="submission" date="2023-01" db="EMBL/GenBank/DDBJ databases">
        <title>Novel species of the genus Asticcacaulis isolated from rivers.</title>
        <authorList>
            <person name="Lu H."/>
        </authorList>
    </citation>
    <scope>NUCLEOTIDE SEQUENCE [LARGE SCALE GENOMIC DNA]</scope>
    <source>
        <strain evidence="6 7">BYS171W</strain>
    </source>
</reference>
<sequence>MTLIEQWRDILKTLPLVAILRGLTPEEALPVGDALIDAGFKIVEVPLNSPQPFDSIAKLATHLGSKAIVGAGTVLKLDDVQKLKDVGGQICISPNTNVEVIRYAKALGLISFPAFFTATEAFQAIDAGADALKLFPAELAGTKGLKALKAVLPRTLPVFPVGGVEPGNMKEFLDAGAAGFGIGSSVYKPGDTPEIVHAKATAFVEGWKALRG</sequence>
<dbReference type="InterPro" id="IPR013785">
    <property type="entry name" value="Aldolase_TIM"/>
</dbReference>
<dbReference type="Gene3D" id="3.20.20.70">
    <property type="entry name" value="Aldolase class I"/>
    <property type="match status" value="1"/>
</dbReference>
<name>A0ABT5HS06_9CAUL</name>
<evidence type="ECO:0000256" key="2">
    <source>
        <dbReference type="ARBA" id="ARBA00006906"/>
    </source>
</evidence>
<evidence type="ECO:0000256" key="4">
    <source>
        <dbReference type="ARBA" id="ARBA00023239"/>
    </source>
</evidence>
<keyword evidence="5" id="KW-0119">Carbohydrate metabolism</keyword>
<keyword evidence="4" id="KW-0456">Lyase</keyword>
<dbReference type="PANTHER" id="PTHR30246:SF1">
    <property type="entry name" value="2-DEHYDRO-3-DEOXY-6-PHOSPHOGALACTONATE ALDOLASE-RELATED"/>
    <property type="match status" value="1"/>
</dbReference>
<dbReference type="RefSeq" id="WP_272746761.1">
    <property type="nucleotide sequence ID" value="NZ_JAQQKX010000002.1"/>
</dbReference>
<organism evidence="6 7">
    <name type="scientific">Asticcacaulis aquaticus</name>
    <dbReference type="NCBI Taxonomy" id="2984212"/>
    <lineage>
        <taxon>Bacteria</taxon>
        <taxon>Pseudomonadati</taxon>
        <taxon>Pseudomonadota</taxon>
        <taxon>Alphaproteobacteria</taxon>
        <taxon>Caulobacterales</taxon>
        <taxon>Caulobacteraceae</taxon>
        <taxon>Asticcacaulis</taxon>
    </lineage>
</organism>
<dbReference type="InterPro" id="IPR000887">
    <property type="entry name" value="Aldlse_KDPG_KHG"/>
</dbReference>
<comment type="pathway">
    <text evidence="1">Carbohydrate acid metabolism.</text>
</comment>
<dbReference type="Proteomes" id="UP001214854">
    <property type="component" value="Unassembled WGS sequence"/>
</dbReference>
<accession>A0ABT5HS06</accession>
<comment type="similarity">
    <text evidence="2">Belongs to the KHG/KDPG aldolase family.</text>
</comment>